<keyword evidence="3" id="KW-1185">Reference proteome</keyword>
<dbReference type="CDD" id="cd04301">
    <property type="entry name" value="NAT_SF"/>
    <property type="match status" value="1"/>
</dbReference>
<accession>A0ABT1SF69</accession>
<evidence type="ECO:0000259" key="1">
    <source>
        <dbReference type="PROSITE" id="PS51186"/>
    </source>
</evidence>
<dbReference type="SUPFAM" id="SSF55729">
    <property type="entry name" value="Acyl-CoA N-acyltransferases (Nat)"/>
    <property type="match status" value="1"/>
</dbReference>
<dbReference type="Proteomes" id="UP001524478">
    <property type="component" value="Unassembled WGS sequence"/>
</dbReference>
<protein>
    <submittedName>
        <fullName evidence="2">GNAT family N-acetyltransferase</fullName>
    </submittedName>
</protein>
<dbReference type="Pfam" id="PF00583">
    <property type="entry name" value="Acetyltransf_1"/>
    <property type="match status" value="1"/>
</dbReference>
<sequence length="167" mass="19323">MEFRKTVESDIDSIMNIFNQAKAYMKEQGIDQWNNNYPNYEVVKNDIKDGVSYVLVKDNNVVGTVVAIFGEEKNYKNIYDGKWISNEEYAVIHRIAIDSNYKGLGIASIIFKNIEDICINRSINSIRVDTHEDNLSMQNLLAKNCFQYCGVIYLEDKSKRIAFEKIL</sequence>
<dbReference type="Gene3D" id="3.40.630.30">
    <property type="match status" value="1"/>
</dbReference>
<gene>
    <name evidence="2" type="ORF">NE686_18690</name>
</gene>
<name>A0ABT1SF69_9FIRM</name>
<dbReference type="PROSITE" id="PS51186">
    <property type="entry name" value="GNAT"/>
    <property type="match status" value="1"/>
</dbReference>
<dbReference type="InterPro" id="IPR000182">
    <property type="entry name" value="GNAT_dom"/>
</dbReference>
<feature type="domain" description="N-acetyltransferase" evidence="1">
    <location>
        <begin position="1"/>
        <end position="167"/>
    </location>
</feature>
<comment type="caution">
    <text evidence="2">The sequence shown here is derived from an EMBL/GenBank/DDBJ whole genome shotgun (WGS) entry which is preliminary data.</text>
</comment>
<dbReference type="EMBL" id="JANGAC010000018">
    <property type="protein sequence ID" value="MCQ4925137.1"/>
    <property type="molecule type" value="Genomic_DNA"/>
</dbReference>
<organism evidence="2 3">
    <name type="scientific">Tissierella carlieri</name>
    <dbReference type="NCBI Taxonomy" id="689904"/>
    <lineage>
        <taxon>Bacteria</taxon>
        <taxon>Bacillati</taxon>
        <taxon>Bacillota</taxon>
        <taxon>Tissierellia</taxon>
        <taxon>Tissierellales</taxon>
        <taxon>Tissierellaceae</taxon>
        <taxon>Tissierella</taxon>
    </lineage>
</organism>
<proteinExistence type="predicted"/>
<dbReference type="InterPro" id="IPR016181">
    <property type="entry name" value="Acyl_CoA_acyltransferase"/>
</dbReference>
<evidence type="ECO:0000313" key="2">
    <source>
        <dbReference type="EMBL" id="MCQ4925137.1"/>
    </source>
</evidence>
<evidence type="ECO:0000313" key="3">
    <source>
        <dbReference type="Proteomes" id="UP001524478"/>
    </source>
</evidence>
<dbReference type="RefSeq" id="WP_256312706.1">
    <property type="nucleotide sequence ID" value="NZ_JANGAC010000018.1"/>
</dbReference>
<reference evidence="2 3" key="1">
    <citation type="submission" date="2022-06" db="EMBL/GenBank/DDBJ databases">
        <title>Isolation of gut microbiota from human fecal samples.</title>
        <authorList>
            <person name="Pamer E.G."/>
            <person name="Barat B."/>
            <person name="Waligurski E."/>
            <person name="Medina S."/>
            <person name="Paddock L."/>
            <person name="Mostad J."/>
        </authorList>
    </citation>
    <scope>NUCLEOTIDE SEQUENCE [LARGE SCALE GENOMIC DNA]</scope>
    <source>
        <strain evidence="2 3">DFI.7.95</strain>
    </source>
</reference>